<dbReference type="EMBL" id="CAXLJM020000057">
    <property type="protein sequence ID" value="CAL8118687.1"/>
    <property type="molecule type" value="Genomic_DNA"/>
</dbReference>
<evidence type="ECO:0000313" key="2">
    <source>
        <dbReference type="EMBL" id="CAL8118687.1"/>
    </source>
</evidence>
<organism evidence="2 3">
    <name type="scientific">Orchesella dallaii</name>
    <dbReference type="NCBI Taxonomy" id="48710"/>
    <lineage>
        <taxon>Eukaryota</taxon>
        <taxon>Metazoa</taxon>
        <taxon>Ecdysozoa</taxon>
        <taxon>Arthropoda</taxon>
        <taxon>Hexapoda</taxon>
        <taxon>Collembola</taxon>
        <taxon>Entomobryomorpha</taxon>
        <taxon>Entomobryoidea</taxon>
        <taxon>Orchesellidae</taxon>
        <taxon>Orchesellinae</taxon>
        <taxon>Orchesella</taxon>
    </lineage>
</organism>
<keyword evidence="3" id="KW-1185">Reference proteome</keyword>
<protein>
    <recommendedName>
        <fullName evidence="4">Tetratricopeptide repeat protein 12</fullName>
    </recommendedName>
</protein>
<dbReference type="SMART" id="SM00028">
    <property type="entry name" value="TPR"/>
    <property type="match status" value="2"/>
</dbReference>
<dbReference type="Pfam" id="PF13414">
    <property type="entry name" value="TPR_11"/>
    <property type="match status" value="1"/>
</dbReference>
<evidence type="ECO:0000256" key="1">
    <source>
        <dbReference type="SAM" id="MobiDB-lite"/>
    </source>
</evidence>
<gene>
    <name evidence="2" type="ORF">ODALV1_LOCUS18247</name>
</gene>
<accession>A0ABP1R360</accession>
<proteinExistence type="predicted"/>
<dbReference type="PANTHER" id="PTHR46540">
    <property type="entry name" value="TETRATRICOPEPTIDE REPEAT PROTEIN 12"/>
    <property type="match status" value="1"/>
</dbReference>
<dbReference type="Proteomes" id="UP001642540">
    <property type="component" value="Unassembled WGS sequence"/>
</dbReference>
<feature type="region of interest" description="Disordered" evidence="1">
    <location>
        <begin position="1"/>
        <end position="38"/>
    </location>
</feature>
<sequence>MADHKPGENDQMFCGGGAGDAPPSLSEISSSKLKPDPELDNFLKQVDDISNLIHGLASSDPKEQERALRKADILLHEKNLMEDDPDKVECNVTQDRSQINKIPEKQDDGGGDMGQEAFMRMVEKDAKERSENRKQRKQESDEFRKKGNIMFGKKDYAGALYNYNEAIKLIKDSPCLYNNRALTYLRLGIYTSVIEDCDKALEIETYSLRARMYKAKALFLAGEPEKCRLELGIAHEVLPGHQDVIAEYEQEIFNMGRQKYEHDTEQEKVWQDAANFKGDFAMKDNISDPKSK</sequence>
<dbReference type="InterPro" id="IPR011990">
    <property type="entry name" value="TPR-like_helical_dom_sf"/>
</dbReference>
<comment type="caution">
    <text evidence="2">The sequence shown here is derived from an EMBL/GenBank/DDBJ whole genome shotgun (WGS) entry which is preliminary data.</text>
</comment>
<dbReference type="InterPro" id="IPR019734">
    <property type="entry name" value="TPR_rpt"/>
</dbReference>
<dbReference type="PANTHER" id="PTHR46540:SF1">
    <property type="entry name" value="TETRATRICOPEPTIDE REPEAT PROTEIN 12"/>
    <property type="match status" value="1"/>
</dbReference>
<dbReference type="Gene3D" id="1.25.40.10">
    <property type="entry name" value="Tetratricopeptide repeat domain"/>
    <property type="match status" value="1"/>
</dbReference>
<evidence type="ECO:0008006" key="4">
    <source>
        <dbReference type="Google" id="ProtNLM"/>
    </source>
</evidence>
<reference evidence="2 3" key="1">
    <citation type="submission" date="2024-08" db="EMBL/GenBank/DDBJ databases">
        <authorList>
            <person name="Cucini C."/>
            <person name="Frati F."/>
        </authorList>
    </citation>
    <scope>NUCLEOTIDE SEQUENCE [LARGE SCALE GENOMIC DNA]</scope>
</reference>
<evidence type="ECO:0000313" key="3">
    <source>
        <dbReference type="Proteomes" id="UP001642540"/>
    </source>
</evidence>
<feature type="region of interest" description="Disordered" evidence="1">
    <location>
        <begin position="125"/>
        <end position="144"/>
    </location>
</feature>
<dbReference type="InterPro" id="IPR043195">
    <property type="entry name" value="TTC12"/>
</dbReference>
<dbReference type="SUPFAM" id="SSF48452">
    <property type="entry name" value="TPR-like"/>
    <property type="match status" value="1"/>
</dbReference>
<name>A0ABP1R360_9HEXA</name>